<name>A0A386HN03_9BACT</name>
<evidence type="ECO:0000313" key="3">
    <source>
        <dbReference type="Proteomes" id="UP000266118"/>
    </source>
</evidence>
<dbReference type="PROSITE" id="PS51257">
    <property type="entry name" value="PROKAR_LIPOPROTEIN"/>
    <property type="match status" value="1"/>
</dbReference>
<feature type="chain" id="PRO_5017442491" description="PE-PGRS family protein" evidence="1">
    <location>
        <begin position="22"/>
        <end position="323"/>
    </location>
</feature>
<accession>A0A386HN03</accession>
<protein>
    <recommendedName>
        <fullName evidence="4">PE-PGRS family protein</fullName>
    </recommendedName>
</protein>
<dbReference type="RefSeq" id="WP_119985753.1">
    <property type="nucleotide sequence ID" value="NZ_CP032489.1"/>
</dbReference>
<keyword evidence="3" id="KW-1185">Reference proteome</keyword>
<evidence type="ECO:0000256" key="1">
    <source>
        <dbReference type="SAM" id="SignalP"/>
    </source>
</evidence>
<reference evidence="2 3" key="1">
    <citation type="submission" date="2018-09" db="EMBL/GenBank/DDBJ databases">
        <title>Arachidicoccus sp. nov., a bacterium isolated from soil.</title>
        <authorList>
            <person name="Weon H.-Y."/>
            <person name="Kwon S.-W."/>
            <person name="Lee S.A."/>
        </authorList>
    </citation>
    <scope>NUCLEOTIDE SEQUENCE [LARGE SCALE GENOMIC DNA]</scope>
    <source>
        <strain evidence="2 3">KIS59-12</strain>
    </source>
</reference>
<evidence type="ECO:0000313" key="2">
    <source>
        <dbReference type="EMBL" id="AYD47052.1"/>
    </source>
</evidence>
<sequence>MRVLVFLFIFSIILLTSCSKAVSKPSQTNTDTISQNSFPKATYDITKLNDCTLFNSIPNIVNMARQDYKEISGVAPSHINKGVLYVHEDSGNANDIYLTDSTGADLGKVVLDGIFNRDWEDIATGPGPVPGKSYIYIADIGDNDLKYSTKYIYRFEEPALNTIAASTEIHIYQVDKIEVKLSEGIANAETLVINPSTKDLFLFTKERGSSLCYAIPYPQSVASVITIKPIVKLPFDLLTGGDISADGNALILRDKGQIWYWSISDGATLQSTLLSKPQNAPYAGNEPQGEGVCFSVNNTGYFTNTEIKKYPNAISTLSFYKKL</sequence>
<dbReference type="SUPFAM" id="SSF101898">
    <property type="entry name" value="NHL repeat"/>
    <property type="match status" value="1"/>
</dbReference>
<keyword evidence="1" id="KW-0732">Signal</keyword>
<dbReference type="Proteomes" id="UP000266118">
    <property type="component" value="Chromosome"/>
</dbReference>
<evidence type="ECO:0008006" key="4">
    <source>
        <dbReference type="Google" id="ProtNLM"/>
    </source>
</evidence>
<proteinExistence type="predicted"/>
<dbReference type="EMBL" id="CP032489">
    <property type="protein sequence ID" value="AYD47052.1"/>
    <property type="molecule type" value="Genomic_DNA"/>
</dbReference>
<feature type="signal peptide" evidence="1">
    <location>
        <begin position="1"/>
        <end position="21"/>
    </location>
</feature>
<organism evidence="2 3">
    <name type="scientific">Arachidicoccus soli</name>
    <dbReference type="NCBI Taxonomy" id="2341117"/>
    <lineage>
        <taxon>Bacteria</taxon>
        <taxon>Pseudomonadati</taxon>
        <taxon>Bacteroidota</taxon>
        <taxon>Chitinophagia</taxon>
        <taxon>Chitinophagales</taxon>
        <taxon>Chitinophagaceae</taxon>
        <taxon>Arachidicoccus</taxon>
    </lineage>
</organism>
<dbReference type="AlphaFoldDB" id="A0A386HN03"/>
<dbReference type="OrthoDB" id="9798438at2"/>
<gene>
    <name evidence="2" type="ORF">D6B99_05155</name>
</gene>
<dbReference type="KEGG" id="ark:D6B99_05155"/>